<name>A0A2Z6S2C4_9GLOM</name>
<reference evidence="1 3" key="1">
    <citation type="submission" date="2017-11" db="EMBL/GenBank/DDBJ databases">
        <title>The genome of Rhizophagus clarus HR1 reveals common genetic basis of auxotrophy among arbuscular mycorrhizal fungi.</title>
        <authorList>
            <person name="Kobayashi Y."/>
        </authorList>
    </citation>
    <scope>NUCLEOTIDE SEQUENCE [LARGE SCALE GENOMIC DNA]</scope>
    <source>
        <strain evidence="1 3">HR1</strain>
    </source>
</reference>
<gene>
    <name evidence="2" type="ORF">RCL2_001969900</name>
    <name evidence="1" type="ORF">RclHR1_04880007</name>
</gene>
<keyword evidence="3" id="KW-1185">Reference proteome</keyword>
<organism evidence="1 3">
    <name type="scientific">Rhizophagus clarus</name>
    <dbReference type="NCBI Taxonomy" id="94130"/>
    <lineage>
        <taxon>Eukaryota</taxon>
        <taxon>Fungi</taxon>
        <taxon>Fungi incertae sedis</taxon>
        <taxon>Mucoromycota</taxon>
        <taxon>Glomeromycotina</taxon>
        <taxon>Glomeromycetes</taxon>
        <taxon>Glomerales</taxon>
        <taxon>Glomeraceae</taxon>
        <taxon>Rhizophagus</taxon>
    </lineage>
</organism>
<evidence type="ECO:0000313" key="3">
    <source>
        <dbReference type="Proteomes" id="UP000247702"/>
    </source>
</evidence>
<dbReference type="Proteomes" id="UP000615446">
    <property type="component" value="Unassembled WGS sequence"/>
</dbReference>
<reference evidence="2" key="2">
    <citation type="submission" date="2019-10" db="EMBL/GenBank/DDBJ databases">
        <title>Conservation and host-specific expression of non-tandemly repeated heterogenous ribosome RNA gene in arbuscular mycorrhizal fungi.</title>
        <authorList>
            <person name="Maeda T."/>
            <person name="Kobayashi Y."/>
            <person name="Nakagawa T."/>
            <person name="Ezawa T."/>
            <person name="Yamaguchi K."/>
            <person name="Bino T."/>
            <person name="Nishimoto Y."/>
            <person name="Shigenobu S."/>
            <person name="Kawaguchi M."/>
        </authorList>
    </citation>
    <scope>NUCLEOTIDE SEQUENCE</scope>
    <source>
        <strain evidence="2">HR1</strain>
    </source>
</reference>
<dbReference type="EMBL" id="BEXD01003857">
    <property type="protein sequence ID" value="GBC02882.1"/>
    <property type="molecule type" value="Genomic_DNA"/>
</dbReference>
<dbReference type="Proteomes" id="UP000247702">
    <property type="component" value="Unassembled WGS sequence"/>
</dbReference>
<proteinExistence type="predicted"/>
<keyword evidence="2" id="KW-0808">Transferase</keyword>
<sequence>MDQSNNISLTNQKRNISKPKLKYKYHECNGCNRRRRYYNEVQQICRLCSRAKTIPLSGNKVVDDFVLYTITNDSQGHGKKEYVPYNNFRDVKFTRLFVLKTQ</sequence>
<comment type="caution">
    <text evidence="1">The sequence shown here is derived from an EMBL/GenBank/DDBJ whole genome shotgun (WGS) entry which is preliminary data.</text>
</comment>
<dbReference type="OrthoDB" id="2428671at2759"/>
<evidence type="ECO:0000313" key="1">
    <source>
        <dbReference type="EMBL" id="GBC02882.1"/>
    </source>
</evidence>
<protein>
    <submittedName>
        <fullName evidence="2">Kinase-like domain-containing protein</fullName>
    </submittedName>
</protein>
<accession>A0A2Z6S2C4</accession>
<evidence type="ECO:0000313" key="2">
    <source>
        <dbReference type="EMBL" id="GES92939.1"/>
    </source>
</evidence>
<keyword evidence="2" id="KW-0418">Kinase</keyword>
<dbReference type="GO" id="GO:0016301">
    <property type="term" value="F:kinase activity"/>
    <property type="evidence" value="ECO:0007669"/>
    <property type="project" value="UniProtKB-KW"/>
</dbReference>
<dbReference type="AlphaFoldDB" id="A0A2Z6S2C4"/>
<dbReference type="EMBL" id="BLAL01000218">
    <property type="protein sequence ID" value="GES92939.1"/>
    <property type="molecule type" value="Genomic_DNA"/>
</dbReference>